<dbReference type="Proteomes" id="UP000244056">
    <property type="component" value="Chromosome"/>
</dbReference>
<keyword evidence="1" id="KW-1133">Transmembrane helix</keyword>
<evidence type="ECO:0000256" key="1">
    <source>
        <dbReference type="SAM" id="Phobius"/>
    </source>
</evidence>
<keyword evidence="1" id="KW-0812">Transmembrane</keyword>
<feature type="transmembrane region" description="Helical" evidence="1">
    <location>
        <begin position="455"/>
        <end position="474"/>
    </location>
</feature>
<proteinExistence type="predicted"/>
<dbReference type="AlphaFoldDB" id="A0A2S0Q539"/>
<reference evidence="2 3" key="1">
    <citation type="submission" date="2017-03" db="EMBL/GenBank/DDBJ databases">
        <title>Comparative genomics of the toxic Baltic Sea cyanobacteria Nodularia spumigena UHCC 0039 and its response on varying salinity.</title>
        <authorList>
            <person name="Teikari J.E."/>
        </authorList>
    </citation>
    <scope>NUCLEOTIDE SEQUENCE [LARGE SCALE GENOMIC DNA]</scope>
    <source>
        <strain evidence="2 3">UHCC 0039</strain>
    </source>
</reference>
<feature type="transmembrane region" description="Helical" evidence="1">
    <location>
        <begin position="428"/>
        <end position="449"/>
    </location>
</feature>
<dbReference type="RefSeq" id="WP_006197315.1">
    <property type="nucleotide sequence ID" value="NZ_CAWNZE010000001.1"/>
</dbReference>
<dbReference type="KEGG" id="nsp:BMF81_04224"/>
<gene>
    <name evidence="2" type="ORF">BMF81_04224</name>
</gene>
<accession>A0A2S0Q539</accession>
<evidence type="ECO:0000313" key="3">
    <source>
        <dbReference type="Proteomes" id="UP000244056"/>
    </source>
</evidence>
<sequence>MNIAILTLDIDYNHNVKVDLKIGTEVIRQVLPSFSRIKLSYEQWQKAINQSNKPSRLEAEEPSNSLPIDYIQKCAEDLETEINHWLDHDGFKKGKESLLRFLESSKKSPSRIIIKTDDLFLQRVPWYCWNILSEYSNTEITLSSYSCTTQKNYLPPYKTQLKLLILLGDRTNFSPKRDQDIIENLKRKTHIKIDVFPATNRKNELCNIDKFKKSLENILSNGYDIIFFVGHGVGESAKPTDIIRFNINNTHLDIKISELKKPLNMAIKKGLRLAIFNSCLGMEIGHTLDQNHALTTIVMREKIRDDFAIEFLDNFLKYFYSGQPLCLAVKEAREKLPINGHNWLPVIFQKESEESIYLKDWILPNILELLFNVGLTGFNFGLVAIFISSWVSTIMISHSYWLAVLIICGIISGVIFAFFPYLSKHKYLLILGIVTLGTSIVFGLIYGAWAYVYSFLIALFSVFAISVFCLIYYLRHTLFTIIDSYLKLSQK</sequence>
<feature type="transmembrane region" description="Helical" evidence="1">
    <location>
        <begin position="369"/>
        <end position="388"/>
    </location>
</feature>
<dbReference type="EMBL" id="CP020114">
    <property type="protein sequence ID" value="AVZ31466.1"/>
    <property type="molecule type" value="Genomic_DNA"/>
</dbReference>
<dbReference type="GeneID" id="78019445"/>
<organism evidence="2 3">
    <name type="scientific">Nodularia spumigena UHCC 0039</name>
    <dbReference type="NCBI Taxonomy" id="1914872"/>
    <lineage>
        <taxon>Bacteria</taxon>
        <taxon>Bacillati</taxon>
        <taxon>Cyanobacteriota</taxon>
        <taxon>Cyanophyceae</taxon>
        <taxon>Nostocales</taxon>
        <taxon>Nodulariaceae</taxon>
        <taxon>Nodularia</taxon>
    </lineage>
</organism>
<keyword evidence="1" id="KW-0472">Membrane</keyword>
<evidence type="ECO:0000313" key="2">
    <source>
        <dbReference type="EMBL" id="AVZ31466.1"/>
    </source>
</evidence>
<evidence type="ECO:0008006" key="4">
    <source>
        <dbReference type="Google" id="ProtNLM"/>
    </source>
</evidence>
<name>A0A2S0Q539_NODSP</name>
<feature type="transmembrane region" description="Helical" evidence="1">
    <location>
        <begin position="400"/>
        <end position="421"/>
    </location>
</feature>
<protein>
    <recommendedName>
        <fullName evidence="4">CHAT domain-containing protein</fullName>
    </recommendedName>
</protein>